<comment type="caution">
    <text evidence="3">The sequence shown here is derived from an EMBL/GenBank/DDBJ whole genome shotgun (WGS) entry which is preliminary data.</text>
</comment>
<gene>
    <name evidence="3" type="ORF">FA13DRAFT_1777754</name>
</gene>
<dbReference type="EMBL" id="QPFP01000064">
    <property type="protein sequence ID" value="TEB24693.1"/>
    <property type="molecule type" value="Genomic_DNA"/>
</dbReference>
<dbReference type="AlphaFoldDB" id="A0A4Y7SS45"/>
<reference evidence="3 4" key="1">
    <citation type="journal article" date="2019" name="Nat. Ecol. Evol.">
        <title>Megaphylogeny resolves global patterns of mushroom evolution.</title>
        <authorList>
            <person name="Varga T."/>
            <person name="Krizsan K."/>
            <person name="Foldi C."/>
            <person name="Dima B."/>
            <person name="Sanchez-Garcia M."/>
            <person name="Sanchez-Ramirez S."/>
            <person name="Szollosi G.J."/>
            <person name="Szarkandi J.G."/>
            <person name="Papp V."/>
            <person name="Albert L."/>
            <person name="Andreopoulos W."/>
            <person name="Angelini C."/>
            <person name="Antonin V."/>
            <person name="Barry K.W."/>
            <person name="Bougher N.L."/>
            <person name="Buchanan P."/>
            <person name="Buyck B."/>
            <person name="Bense V."/>
            <person name="Catcheside P."/>
            <person name="Chovatia M."/>
            <person name="Cooper J."/>
            <person name="Damon W."/>
            <person name="Desjardin D."/>
            <person name="Finy P."/>
            <person name="Geml J."/>
            <person name="Haridas S."/>
            <person name="Hughes K."/>
            <person name="Justo A."/>
            <person name="Karasinski D."/>
            <person name="Kautmanova I."/>
            <person name="Kiss B."/>
            <person name="Kocsube S."/>
            <person name="Kotiranta H."/>
            <person name="LaButti K.M."/>
            <person name="Lechner B.E."/>
            <person name="Liimatainen K."/>
            <person name="Lipzen A."/>
            <person name="Lukacs Z."/>
            <person name="Mihaltcheva S."/>
            <person name="Morgado L.N."/>
            <person name="Niskanen T."/>
            <person name="Noordeloos M.E."/>
            <person name="Ohm R.A."/>
            <person name="Ortiz-Santana B."/>
            <person name="Ovrebo C."/>
            <person name="Racz N."/>
            <person name="Riley R."/>
            <person name="Savchenko A."/>
            <person name="Shiryaev A."/>
            <person name="Soop K."/>
            <person name="Spirin V."/>
            <person name="Szebenyi C."/>
            <person name="Tomsovsky M."/>
            <person name="Tulloss R.E."/>
            <person name="Uehling J."/>
            <person name="Grigoriev I.V."/>
            <person name="Vagvolgyi C."/>
            <person name="Papp T."/>
            <person name="Martin F.M."/>
            <person name="Miettinen O."/>
            <person name="Hibbett D.S."/>
            <person name="Nagy L.G."/>
        </authorList>
    </citation>
    <scope>NUCLEOTIDE SEQUENCE [LARGE SCALE GENOMIC DNA]</scope>
    <source>
        <strain evidence="3 4">FP101781</strain>
    </source>
</reference>
<feature type="domain" description="DUF6593" evidence="2">
    <location>
        <begin position="145"/>
        <end position="260"/>
    </location>
</feature>
<dbReference type="InterPro" id="IPR046528">
    <property type="entry name" value="DUF6593"/>
</dbReference>
<evidence type="ECO:0000313" key="3">
    <source>
        <dbReference type="EMBL" id="TEB24693.1"/>
    </source>
</evidence>
<dbReference type="OrthoDB" id="3360976at2759"/>
<feature type="compositionally biased region" description="Low complexity" evidence="1">
    <location>
        <begin position="116"/>
        <end position="130"/>
    </location>
</feature>
<accession>A0A4Y7SS45</accession>
<keyword evidence="4" id="KW-1185">Reference proteome</keyword>
<sequence length="368" mass="42534">MMRLYLSSLSPWNSTYSTEEGHLLFKVESPSSPNPRQFHFYRALPDVSLPTSERQLWEERHFFDTHPSSRRDHPEFDGQGSGLYVDSVIMEENREDFSVIESNSSLYEYPLQDPAYPSAKRSSSPSPSRSSHSDTHPFWTKEHWVHFADAEYHWSSKTHFNVAGKEFYAADFFKSCGQTREFTAWDGHQYRWYLKSRHLKLFRCKAEDQELEELVAEYDHSTVTFNAAIGKRKLTPPCLTVYELGEPIVDLIIVTMVYLEICAKDGMTTVHTAQDLHFNGPKGTPTLSNPPSLSPGAAGTLHAVALMKMSLSEFQWSGRCDQRERVPPGLYPRNLLKILSRVLAYRTFNLLRSSQFRKPDHPNYRIRR</sequence>
<dbReference type="Proteomes" id="UP000298030">
    <property type="component" value="Unassembled WGS sequence"/>
</dbReference>
<evidence type="ECO:0000256" key="1">
    <source>
        <dbReference type="SAM" id="MobiDB-lite"/>
    </source>
</evidence>
<feature type="region of interest" description="Disordered" evidence="1">
    <location>
        <begin position="116"/>
        <end position="135"/>
    </location>
</feature>
<name>A0A4Y7SS45_COPMI</name>
<proteinExistence type="predicted"/>
<evidence type="ECO:0000259" key="2">
    <source>
        <dbReference type="Pfam" id="PF20236"/>
    </source>
</evidence>
<protein>
    <recommendedName>
        <fullName evidence="2">DUF6593 domain-containing protein</fullName>
    </recommendedName>
</protein>
<organism evidence="3 4">
    <name type="scientific">Coprinellus micaceus</name>
    <name type="common">Glistening ink-cap mushroom</name>
    <name type="synonym">Coprinus micaceus</name>
    <dbReference type="NCBI Taxonomy" id="71717"/>
    <lineage>
        <taxon>Eukaryota</taxon>
        <taxon>Fungi</taxon>
        <taxon>Dikarya</taxon>
        <taxon>Basidiomycota</taxon>
        <taxon>Agaricomycotina</taxon>
        <taxon>Agaricomycetes</taxon>
        <taxon>Agaricomycetidae</taxon>
        <taxon>Agaricales</taxon>
        <taxon>Agaricineae</taxon>
        <taxon>Psathyrellaceae</taxon>
        <taxon>Coprinellus</taxon>
    </lineage>
</organism>
<evidence type="ECO:0000313" key="4">
    <source>
        <dbReference type="Proteomes" id="UP000298030"/>
    </source>
</evidence>
<dbReference type="Pfam" id="PF20236">
    <property type="entry name" value="DUF6593"/>
    <property type="match status" value="1"/>
</dbReference>